<keyword evidence="5" id="KW-0206">Cytoskeleton</keyword>
<dbReference type="InterPro" id="IPR027329">
    <property type="entry name" value="TPX2_C"/>
</dbReference>
<dbReference type="AlphaFoldDB" id="A0A5S9YBG0"/>
<dbReference type="ExpressionAtlas" id="A0A5S9YBG0">
    <property type="expression patterns" value="baseline and differential"/>
</dbReference>
<evidence type="ECO:0000313" key="9">
    <source>
        <dbReference type="Proteomes" id="UP000434276"/>
    </source>
</evidence>
<evidence type="ECO:0000313" key="8">
    <source>
        <dbReference type="EMBL" id="CAA0407451.1"/>
    </source>
</evidence>
<dbReference type="GO" id="GO:0005874">
    <property type="term" value="C:microtubule"/>
    <property type="evidence" value="ECO:0007669"/>
    <property type="project" value="UniProtKB-KW"/>
</dbReference>
<evidence type="ECO:0000256" key="1">
    <source>
        <dbReference type="ARBA" id="ARBA00004245"/>
    </source>
</evidence>
<evidence type="ECO:0000256" key="4">
    <source>
        <dbReference type="ARBA" id="ARBA00022701"/>
    </source>
</evidence>
<dbReference type="Proteomes" id="UP000434276">
    <property type="component" value="Unassembled WGS sequence"/>
</dbReference>
<dbReference type="Pfam" id="PF06886">
    <property type="entry name" value="TPX2"/>
    <property type="match status" value="1"/>
</dbReference>
<keyword evidence="3" id="KW-0963">Cytoplasm</keyword>
<name>A0A5S9YBG0_ARATH</name>
<dbReference type="EMBL" id="CACSHJ010000096">
    <property type="protein sequence ID" value="CAA0407451.1"/>
    <property type="molecule type" value="Genomic_DNA"/>
</dbReference>
<feature type="domain" description="TPX2 C-terminal" evidence="7">
    <location>
        <begin position="147"/>
        <end position="184"/>
    </location>
</feature>
<accession>A0A5S9YBG0</accession>
<evidence type="ECO:0000256" key="2">
    <source>
        <dbReference type="ARBA" id="ARBA00005885"/>
    </source>
</evidence>
<reference evidence="8 9" key="1">
    <citation type="submission" date="2019-12" db="EMBL/GenBank/DDBJ databases">
        <authorList>
            <person name="Jiao W.-B."/>
            <person name="Schneeberger K."/>
        </authorList>
    </citation>
    <scope>NUCLEOTIDE SEQUENCE [LARGE SCALE GENOMIC DNA]</scope>
    <source>
        <strain evidence="9">cv. C24</strain>
    </source>
</reference>
<evidence type="ECO:0000256" key="5">
    <source>
        <dbReference type="ARBA" id="ARBA00023212"/>
    </source>
</evidence>
<keyword evidence="4" id="KW-0493">Microtubule</keyword>
<dbReference type="OrthoDB" id="1932014at2759"/>
<gene>
    <name evidence="8" type="ORF">C24_LOCUS24464</name>
</gene>
<evidence type="ECO:0000256" key="6">
    <source>
        <dbReference type="SAM" id="MobiDB-lite"/>
    </source>
</evidence>
<comment type="similarity">
    <text evidence="2">Belongs to the TPX2 family.</text>
</comment>
<proteinExistence type="inferred from homology"/>
<sequence length="209" mass="24060">METKITFVWEVCQLGLDPISLLGSQKCMRPDYSLALVGKHSKLGTDSVVVLRGEIHSESEVFRDCKSRDCTILLVLHNSKSRQVKPSKGKSLMMGGKSRQILAAPALPTPQRSTPHPPEFQASYRIFQEFNLHVDHRPIERADFDHKEERALKQLRRTIVPQTRPVPNFNNPFLPHKSNKETTKPNSPKLRVIRRIHRRTMMMVSPHMR</sequence>
<feature type="region of interest" description="Disordered" evidence="6">
    <location>
        <begin position="163"/>
        <end position="187"/>
    </location>
</feature>
<organism evidence="8 9">
    <name type="scientific">Arabidopsis thaliana</name>
    <name type="common">Mouse-ear cress</name>
    <dbReference type="NCBI Taxonomy" id="3702"/>
    <lineage>
        <taxon>Eukaryota</taxon>
        <taxon>Viridiplantae</taxon>
        <taxon>Streptophyta</taxon>
        <taxon>Embryophyta</taxon>
        <taxon>Tracheophyta</taxon>
        <taxon>Spermatophyta</taxon>
        <taxon>Magnoliopsida</taxon>
        <taxon>eudicotyledons</taxon>
        <taxon>Gunneridae</taxon>
        <taxon>Pentapetalae</taxon>
        <taxon>rosids</taxon>
        <taxon>malvids</taxon>
        <taxon>Brassicales</taxon>
        <taxon>Brassicaceae</taxon>
        <taxon>Camelineae</taxon>
        <taxon>Arabidopsis</taxon>
    </lineage>
</organism>
<protein>
    <recommendedName>
        <fullName evidence="7">TPX2 C-terminal domain-containing protein</fullName>
    </recommendedName>
</protein>
<evidence type="ECO:0000256" key="3">
    <source>
        <dbReference type="ARBA" id="ARBA00022490"/>
    </source>
</evidence>
<comment type="subcellular location">
    <subcellularLocation>
        <location evidence="1">Cytoplasm</location>
        <location evidence="1">Cytoskeleton</location>
    </subcellularLocation>
</comment>
<evidence type="ECO:0000259" key="7">
    <source>
        <dbReference type="Pfam" id="PF06886"/>
    </source>
</evidence>